<comment type="caution">
    <text evidence="2">The sequence shown here is derived from an EMBL/GenBank/DDBJ whole genome shotgun (WGS) entry which is preliminary data.</text>
</comment>
<feature type="region of interest" description="Disordered" evidence="1">
    <location>
        <begin position="62"/>
        <end position="100"/>
    </location>
</feature>
<name>A0A2T2WQZ2_9FIRM</name>
<organism evidence="2 3">
    <name type="scientific">Sulfobacillus benefaciens</name>
    <dbReference type="NCBI Taxonomy" id="453960"/>
    <lineage>
        <taxon>Bacteria</taxon>
        <taxon>Bacillati</taxon>
        <taxon>Bacillota</taxon>
        <taxon>Clostridia</taxon>
        <taxon>Eubacteriales</taxon>
        <taxon>Clostridiales Family XVII. Incertae Sedis</taxon>
        <taxon>Sulfobacillus</taxon>
    </lineage>
</organism>
<gene>
    <name evidence="2" type="ORF">C7B43_18495</name>
</gene>
<feature type="compositionally biased region" description="Basic and acidic residues" evidence="1">
    <location>
        <begin position="65"/>
        <end position="93"/>
    </location>
</feature>
<proteinExistence type="predicted"/>
<evidence type="ECO:0000256" key="1">
    <source>
        <dbReference type="SAM" id="MobiDB-lite"/>
    </source>
</evidence>
<dbReference type="AlphaFoldDB" id="A0A2T2WQZ2"/>
<sequence length="100" mass="11016">MGQTLPQVGAHKLDPVVILWPTKEVSGRAIAIPGKPVPIPDTKRSFLPVHWEADFLHGGSIGYRADGERENRMTPQPKERGILGEHSGSDRHGRCLPYLS</sequence>
<evidence type="ECO:0000313" key="3">
    <source>
        <dbReference type="Proteomes" id="UP000242699"/>
    </source>
</evidence>
<evidence type="ECO:0000313" key="2">
    <source>
        <dbReference type="EMBL" id="PSR24655.1"/>
    </source>
</evidence>
<accession>A0A2T2WQZ2</accession>
<protein>
    <submittedName>
        <fullName evidence="2">Uncharacterized protein</fullName>
    </submittedName>
</protein>
<dbReference type="Proteomes" id="UP000242699">
    <property type="component" value="Unassembled WGS sequence"/>
</dbReference>
<dbReference type="EMBL" id="PXYT01000071">
    <property type="protein sequence ID" value="PSR24655.1"/>
    <property type="molecule type" value="Genomic_DNA"/>
</dbReference>
<reference evidence="2 3" key="1">
    <citation type="journal article" date="2014" name="BMC Genomics">
        <title>Comparison of environmental and isolate Sulfobacillus genomes reveals diverse carbon, sulfur, nitrogen, and hydrogen metabolisms.</title>
        <authorList>
            <person name="Justice N.B."/>
            <person name="Norman A."/>
            <person name="Brown C.T."/>
            <person name="Singh A."/>
            <person name="Thomas B.C."/>
            <person name="Banfield J.F."/>
        </authorList>
    </citation>
    <scope>NUCLEOTIDE SEQUENCE [LARGE SCALE GENOMIC DNA]</scope>
    <source>
        <strain evidence="2">AMDSBA1</strain>
    </source>
</reference>